<dbReference type="Gene3D" id="3.20.20.70">
    <property type="entry name" value="Aldolase class I"/>
    <property type="match status" value="1"/>
</dbReference>
<dbReference type="Pfam" id="PF04055">
    <property type="entry name" value="Radical_SAM"/>
    <property type="match status" value="1"/>
</dbReference>
<evidence type="ECO:0000256" key="3">
    <source>
        <dbReference type="ARBA" id="ARBA00023004"/>
    </source>
</evidence>
<name>A0A415G2P2_9FIRM</name>
<keyword evidence="3" id="KW-0408">Iron</keyword>
<proteinExistence type="predicted"/>
<evidence type="ECO:0000256" key="1">
    <source>
        <dbReference type="ARBA" id="ARBA00022691"/>
    </source>
</evidence>
<dbReference type="Proteomes" id="UP000283497">
    <property type="component" value="Unassembled WGS sequence"/>
</dbReference>
<feature type="domain" description="Radical SAM core" evidence="5">
    <location>
        <begin position="11"/>
        <end position="103"/>
    </location>
</feature>
<comment type="caution">
    <text evidence="6">The sequence shown here is derived from an EMBL/GenBank/DDBJ whole genome shotgun (WGS) entry which is preliminary data.</text>
</comment>
<dbReference type="RefSeq" id="WP_118315367.1">
    <property type="nucleotide sequence ID" value="NZ_CAUEJX010000001.1"/>
</dbReference>
<protein>
    <submittedName>
        <fullName evidence="6">Radical SAM protein</fullName>
    </submittedName>
</protein>
<dbReference type="GO" id="GO:0003824">
    <property type="term" value="F:catalytic activity"/>
    <property type="evidence" value="ECO:0007669"/>
    <property type="project" value="InterPro"/>
</dbReference>
<evidence type="ECO:0000313" key="6">
    <source>
        <dbReference type="EMBL" id="RHK32163.1"/>
    </source>
</evidence>
<dbReference type="SUPFAM" id="SSF102114">
    <property type="entry name" value="Radical SAM enzymes"/>
    <property type="match status" value="1"/>
</dbReference>
<dbReference type="AlphaFoldDB" id="A0A415G2P2"/>
<dbReference type="CDD" id="cd01335">
    <property type="entry name" value="Radical_SAM"/>
    <property type="match status" value="1"/>
</dbReference>
<evidence type="ECO:0000313" key="7">
    <source>
        <dbReference type="Proteomes" id="UP000283497"/>
    </source>
</evidence>
<accession>A0A415G2P2</accession>
<keyword evidence="4" id="KW-0411">Iron-sulfur</keyword>
<gene>
    <name evidence="6" type="ORF">DW068_16865</name>
</gene>
<evidence type="ECO:0000256" key="2">
    <source>
        <dbReference type="ARBA" id="ARBA00022723"/>
    </source>
</evidence>
<dbReference type="SFLD" id="SFLDS00029">
    <property type="entry name" value="Radical_SAM"/>
    <property type="match status" value="1"/>
</dbReference>
<evidence type="ECO:0000256" key="4">
    <source>
        <dbReference type="ARBA" id="ARBA00023014"/>
    </source>
</evidence>
<keyword evidence="1" id="KW-0949">S-adenosyl-L-methionine</keyword>
<evidence type="ECO:0000259" key="5">
    <source>
        <dbReference type="Pfam" id="PF04055"/>
    </source>
</evidence>
<dbReference type="GO" id="GO:0051536">
    <property type="term" value="F:iron-sulfur cluster binding"/>
    <property type="evidence" value="ECO:0007669"/>
    <property type="project" value="UniProtKB-KW"/>
</dbReference>
<dbReference type="InterPro" id="IPR058240">
    <property type="entry name" value="rSAM_sf"/>
</dbReference>
<dbReference type="InterPro" id="IPR013785">
    <property type="entry name" value="Aldolase_TIM"/>
</dbReference>
<keyword evidence="2" id="KW-0479">Metal-binding</keyword>
<dbReference type="GO" id="GO:0046872">
    <property type="term" value="F:metal ion binding"/>
    <property type="evidence" value="ECO:0007669"/>
    <property type="project" value="UniProtKB-KW"/>
</dbReference>
<dbReference type="EMBL" id="QRNJ01000119">
    <property type="protein sequence ID" value="RHK32163.1"/>
    <property type="molecule type" value="Genomic_DNA"/>
</dbReference>
<reference evidence="6 7" key="1">
    <citation type="submission" date="2018-08" db="EMBL/GenBank/DDBJ databases">
        <title>A genome reference for cultivated species of the human gut microbiota.</title>
        <authorList>
            <person name="Zou Y."/>
            <person name="Xue W."/>
            <person name="Luo G."/>
        </authorList>
    </citation>
    <scope>NUCLEOTIDE SEQUENCE [LARGE SCALE GENOMIC DNA]</scope>
    <source>
        <strain evidence="6 7">AF45-14BH</strain>
    </source>
</reference>
<sequence length="362" mass="42489">MKKITWDFLSVELTRKCQINCKHCFKGKCQNITISKEVIEKFLKQTEAIGFLHFTGGEPTLALEEMDYFLDLLYEYRIPLFHLQIITNGYEKSEKFVQIVKDYSEMIKLCYLDKKVDMKYYVTIGVSVDRYHVGYDPKDALEYYKKELKGYAKVIPMTDGNIPMKIGNGINLPEAILEMDKQKLDTRIEILSKDTKPMCPHYKTYKLSLEEQVYVVCEMSLSAKGNVTLGKVSSNNEYDFEDLPNQYICNVNDRMSIYDSIIEYNKDKKSCLEMNKEKRIRDREREENPRYKAKMFKNIFNYVRIVGDSAASEDFITFLANKYISDPLEAKDKDVININDIPLEDIDSIITDVENFEYRKEE</sequence>
<dbReference type="InterPro" id="IPR007197">
    <property type="entry name" value="rSAM"/>
</dbReference>
<organism evidence="6 7">
    <name type="scientific">Anaerobutyricum hallii</name>
    <dbReference type="NCBI Taxonomy" id="39488"/>
    <lineage>
        <taxon>Bacteria</taxon>
        <taxon>Bacillati</taxon>
        <taxon>Bacillota</taxon>
        <taxon>Clostridia</taxon>
        <taxon>Lachnospirales</taxon>
        <taxon>Lachnospiraceae</taxon>
        <taxon>Anaerobutyricum</taxon>
    </lineage>
</organism>